<organism evidence="3 4">
    <name type="scientific">Habropoda laboriosa</name>
    <dbReference type="NCBI Taxonomy" id="597456"/>
    <lineage>
        <taxon>Eukaryota</taxon>
        <taxon>Metazoa</taxon>
        <taxon>Ecdysozoa</taxon>
        <taxon>Arthropoda</taxon>
        <taxon>Hexapoda</taxon>
        <taxon>Insecta</taxon>
        <taxon>Pterygota</taxon>
        <taxon>Neoptera</taxon>
        <taxon>Endopterygota</taxon>
        <taxon>Hymenoptera</taxon>
        <taxon>Apocrita</taxon>
        <taxon>Aculeata</taxon>
        <taxon>Apoidea</taxon>
        <taxon>Anthophila</taxon>
        <taxon>Apidae</taxon>
        <taxon>Habropoda</taxon>
    </lineage>
</organism>
<dbReference type="OrthoDB" id="6599864at2759"/>
<reference evidence="3 4" key="1">
    <citation type="submission" date="2015-07" db="EMBL/GenBank/DDBJ databases">
        <title>The genome of Habropoda laboriosa.</title>
        <authorList>
            <person name="Pan H."/>
            <person name="Kapheim K."/>
        </authorList>
    </citation>
    <scope>NUCLEOTIDE SEQUENCE [LARGE SCALE GENOMIC DNA]</scope>
    <source>
        <strain evidence="3">0110345459</strain>
    </source>
</reference>
<name>A0A0L7QMK4_9HYME</name>
<evidence type="ECO:0000256" key="1">
    <source>
        <dbReference type="SAM" id="MobiDB-lite"/>
    </source>
</evidence>
<feature type="region of interest" description="Disordered" evidence="1">
    <location>
        <begin position="62"/>
        <end position="99"/>
    </location>
</feature>
<dbReference type="AlphaFoldDB" id="A0A0L7QMK4"/>
<dbReference type="PANTHER" id="PTHR47331">
    <property type="entry name" value="PHD-TYPE DOMAIN-CONTAINING PROTEIN"/>
    <property type="match status" value="1"/>
</dbReference>
<dbReference type="Pfam" id="PF18701">
    <property type="entry name" value="DUF5641"/>
    <property type="match status" value="1"/>
</dbReference>
<keyword evidence="4" id="KW-1185">Reference proteome</keyword>
<feature type="domain" description="DUF5641" evidence="2">
    <location>
        <begin position="2"/>
        <end position="70"/>
    </location>
</feature>
<evidence type="ECO:0000313" key="4">
    <source>
        <dbReference type="Proteomes" id="UP000053825"/>
    </source>
</evidence>
<evidence type="ECO:0000259" key="2">
    <source>
        <dbReference type="Pfam" id="PF18701"/>
    </source>
</evidence>
<dbReference type="Proteomes" id="UP000053825">
    <property type="component" value="Unassembled WGS sequence"/>
</dbReference>
<accession>A0A0L7QMK4</accession>
<evidence type="ECO:0000313" key="3">
    <source>
        <dbReference type="EMBL" id="KOC59853.1"/>
    </source>
</evidence>
<dbReference type="InterPro" id="IPR040676">
    <property type="entry name" value="DUF5641"/>
</dbReference>
<feature type="compositionally biased region" description="Basic and acidic residues" evidence="1">
    <location>
        <begin position="75"/>
        <end position="99"/>
    </location>
</feature>
<dbReference type="EMBL" id="KQ414886">
    <property type="protein sequence ID" value="KOC59853.1"/>
    <property type="molecule type" value="Genomic_DNA"/>
</dbReference>
<dbReference type="STRING" id="597456.A0A0L7QMK4"/>
<gene>
    <name evidence="3" type="ORF">WH47_10767</name>
</gene>
<protein>
    <recommendedName>
        <fullName evidence="2">DUF5641 domain-containing protein</fullName>
    </recommendedName>
</protein>
<proteinExistence type="predicted"/>
<sequence>MTSRNKWVKGDHPIKEGTIVLLKEDNVPPNQWPLGRVIKIHPGSDGIVRTVTIKTSTNEFDRNVNKLVPLPNQSQDDKPQHPASKGDDTIPREQTTTKE</sequence>